<evidence type="ECO:0000259" key="3">
    <source>
        <dbReference type="Pfam" id="PF10079"/>
    </source>
</evidence>
<accession>A0A9X3B873</accession>
<reference evidence="5" key="2">
    <citation type="submission" date="2023-04" db="EMBL/GenBank/DDBJ databases">
        <title>Paracnuella aquatica gen. nov., sp. nov., a member of the family Chitinophagaceae isolated from a hot spring.</title>
        <authorList>
            <person name="Wang C."/>
        </authorList>
    </citation>
    <scope>NUCLEOTIDE SEQUENCE</scope>
    <source>
        <strain evidence="5">LB-8</strain>
    </source>
</reference>
<evidence type="ECO:0000256" key="2">
    <source>
        <dbReference type="HAMAP-Rule" id="MF_01867"/>
    </source>
</evidence>
<dbReference type="PIRSF" id="PIRSF012535">
    <property type="entry name" value="UCP012535"/>
    <property type="match status" value="1"/>
</dbReference>
<dbReference type="HAMAP" id="MF_01867">
    <property type="entry name" value="BshC"/>
    <property type="match status" value="1"/>
</dbReference>
<sequence>MHFSAHQLPYQQTGVFSKIIIDYLEDAPNLQQFYSFRPTLEGIRQAIQLKKSQVIDRSLLVKILQGQYGGVVPSEKVNGNIEALLSENTFTICTAHQPNLFTGPLYFIYKILHAIKLADYLQQQFPEYHFVPVYYIGSEDADLAELNHFNVDGKKYEWQTTQTGAVGRMKVDDLLIRIIHELEGQLSVYPHGSEIMEIVRKVFRKGETIQQATFELVHHLFADFGLVVLIPDHPDLKRCMLPVFQDDLLNQKPSAIVSATSENLSQQYNAQANPRDINLFYLKDHIRERIIRNGNNFQVHNTEITFTLEEIQIELLEHPERFSPNVILRGLFQETILPNIIFIGGGGELAYWLQLKALFDHYQTPFPVLILRNSFLLIEDKLKRKIEKLALSLEDIFQHEEYLLNKLVLRASTLNLSLNGSLSKAEEVYEEIKRQAEAIDATLAPHVAAIKTRSLKLLKELEKKMLRAEKKKFESEERQITAIRSHLFPKNGLQERHDNITYWYAVYGKELIQELYTFSLTLEQQFTVMSYQSNGE</sequence>
<organism evidence="5 6">
    <name type="scientific">Paraflavisolibacter caeni</name>
    <dbReference type="NCBI Taxonomy" id="2982496"/>
    <lineage>
        <taxon>Bacteria</taxon>
        <taxon>Pseudomonadati</taxon>
        <taxon>Bacteroidota</taxon>
        <taxon>Chitinophagia</taxon>
        <taxon>Chitinophagales</taxon>
        <taxon>Chitinophagaceae</taxon>
        <taxon>Paraflavisolibacter</taxon>
    </lineage>
</organism>
<dbReference type="InterPro" id="IPR055398">
    <property type="entry name" value="Rossmann-like_BshC"/>
</dbReference>
<dbReference type="NCBIfam" id="TIGR03998">
    <property type="entry name" value="thiol_BshC"/>
    <property type="match status" value="1"/>
</dbReference>
<evidence type="ECO:0000256" key="1">
    <source>
        <dbReference type="ARBA" id="ARBA00022598"/>
    </source>
</evidence>
<reference evidence="5" key="1">
    <citation type="submission" date="2022-09" db="EMBL/GenBank/DDBJ databases">
        <authorList>
            <person name="Yuan C."/>
            <person name="Ke Z."/>
        </authorList>
    </citation>
    <scope>NUCLEOTIDE SEQUENCE</scope>
    <source>
        <strain evidence="5">LB-8</strain>
    </source>
</reference>
<dbReference type="EC" id="6.-.-.-" evidence="2"/>
<evidence type="ECO:0000259" key="4">
    <source>
        <dbReference type="Pfam" id="PF24850"/>
    </source>
</evidence>
<comment type="caution">
    <text evidence="5">The sequence shown here is derived from an EMBL/GenBank/DDBJ whole genome shotgun (WGS) entry which is preliminary data.</text>
</comment>
<dbReference type="GO" id="GO:0016874">
    <property type="term" value="F:ligase activity"/>
    <property type="evidence" value="ECO:0007669"/>
    <property type="project" value="UniProtKB-UniRule"/>
</dbReference>
<keyword evidence="2" id="KW-0175">Coiled coil</keyword>
<dbReference type="InterPro" id="IPR055399">
    <property type="entry name" value="CC_BshC"/>
</dbReference>
<dbReference type="Pfam" id="PF10079">
    <property type="entry name" value="Rossmann-like_BshC"/>
    <property type="match status" value="1"/>
</dbReference>
<protein>
    <recommendedName>
        <fullName evidence="2">Putative cysteine ligase BshC</fullName>
        <ecNumber evidence="2">6.-.-.-</ecNumber>
    </recommendedName>
</protein>
<evidence type="ECO:0000313" key="6">
    <source>
        <dbReference type="Proteomes" id="UP001155483"/>
    </source>
</evidence>
<feature type="coiled-coil region" evidence="2">
    <location>
        <begin position="422"/>
        <end position="478"/>
    </location>
</feature>
<proteinExistence type="inferred from homology"/>
<evidence type="ECO:0000313" key="5">
    <source>
        <dbReference type="EMBL" id="MCU7550265.1"/>
    </source>
</evidence>
<dbReference type="Pfam" id="PF24850">
    <property type="entry name" value="CC_BshC"/>
    <property type="match status" value="1"/>
</dbReference>
<comment type="similarity">
    <text evidence="2">Belongs to the BshC family.</text>
</comment>
<name>A0A9X3B873_9BACT</name>
<feature type="domain" description="Bacillithiol biosynthesis BshC N-terminal Rossmann-like" evidence="3">
    <location>
        <begin position="5"/>
        <end position="373"/>
    </location>
</feature>
<feature type="domain" description="Bacillithiol biosynthesis BshC C-terminal coiled-coil" evidence="4">
    <location>
        <begin position="375"/>
        <end position="529"/>
    </location>
</feature>
<keyword evidence="6" id="KW-1185">Reference proteome</keyword>
<keyword evidence="1 2" id="KW-0436">Ligase</keyword>
<dbReference type="InterPro" id="IPR011199">
    <property type="entry name" value="Bacillithiol_biosynth_BshC"/>
</dbReference>
<gene>
    <name evidence="2 5" type="primary">bshC</name>
    <name evidence="5" type="ORF">OCK74_14175</name>
</gene>
<dbReference type="RefSeq" id="WP_279297706.1">
    <property type="nucleotide sequence ID" value="NZ_JAOTIF010000011.1"/>
</dbReference>
<dbReference type="AlphaFoldDB" id="A0A9X3B873"/>
<dbReference type="EMBL" id="JAOTIF010000011">
    <property type="protein sequence ID" value="MCU7550265.1"/>
    <property type="molecule type" value="Genomic_DNA"/>
</dbReference>
<dbReference type="Proteomes" id="UP001155483">
    <property type="component" value="Unassembled WGS sequence"/>
</dbReference>